<keyword evidence="7 9" id="KW-0482">Metalloprotease</keyword>
<dbReference type="GO" id="GO:0071555">
    <property type="term" value="P:cell wall organization"/>
    <property type="evidence" value="ECO:0007669"/>
    <property type="project" value="UniProtKB-KW"/>
</dbReference>
<keyword evidence="8 10" id="KW-0961">Cell wall biogenesis/degradation</keyword>
<dbReference type="EC" id="3.4.13.22" evidence="9 10"/>
<proteinExistence type="inferred from homology"/>
<evidence type="ECO:0000256" key="2">
    <source>
        <dbReference type="ARBA" id="ARBA00022670"/>
    </source>
</evidence>
<comment type="similarity">
    <text evidence="9 10">Belongs to the peptidase M15D family.</text>
</comment>
<dbReference type="GO" id="GO:0006508">
    <property type="term" value="P:proteolysis"/>
    <property type="evidence" value="ECO:0007669"/>
    <property type="project" value="UniProtKB-KW"/>
</dbReference>
<evidence type="ECO:0000256" key="8">
    <source>
        <dbReference type="ARBA" id="ARBA00023316"/>
    </source>
</evidence>
<dbReference type="Pfam" id="PF01427">
    <property type="entry name" value="Peptidase_M15"/>
    <property type="match status" value="1"/>
</dbReference>
<evidence type="ECO:0000256" key="5">
    <source>
        <dbReference type="ARBA" id="ARBA00022833"/>
    </source>
</evidence>
<feature type="site" description="Transition state stabilizer" evidence="9">
    <location>
        <position position="80"/>
    </location>
</feature>
<dbReference type="PIRSF" id="PIRSF026671">
    <property type="entry name" value="AA_dipeptidase"/>
    <property type="match status" value="1"/>
</dbReference>
<dbReference type="EMBL" id="DSIN01000030">
    <property type="protein sequence ID" value="HEF27479.1"/>
    <property type="molecule type" value="Genomic_DNA"/>
</dbReference>
<sequence length="195" mass="22057">MNEQADLECRNVNSPLVEVDADALQVEIDLIYAGVDNLAGKQIYQDPRCLLHRDAERCLRKASRLARQAGYSLKIFDAYRPAYAQYLLWQALPNPEYVRDPSLGSHHTRGVAVDLTLIDASGQALDMGTGFDDMREQSHQFFADLPADIQRNRLLLLGIMLAAGFTYIDSEWWHYELPDAEDYPLIDDGSIKPVD</sequence>
<accession>A0A7C1XG06</accession>
<organism evidence="11">
    <name type="scientific">Pseudomonas graminis</name>
    <dbReference type="NCBI Taxonomy" id="158627"/>
    <lineage>
        <taxon>Bacteria</taxon>
        <taxon>Pseudomonadati</taxon>
        <taxon>Pseudomonadota</taxon>
        <taxon>Gammaproteobacteria</taxon>
        <taxon>Pseudomonadales</taxon>
        <taxon>Pseudomonadaceae</taxon>
        <taxon>Pseudomonas</taxon>
    </lineage>
</organism>
<comment type="catalytic activity">
    <reaction evidence="1 9 10">
        <text>D-alanyl-D-alanine + H2O = 2 D-alanine</text>
        <dbReference type="Rhea" id="RHEA:20661"/>
        <dbReference type="ChEBI" id="CHEBI:15377"/>
        <dbReference type="ChEBI" id="CHEBI:57416"/>
        <dbReference type="ChEBI" id="CHEBI:57822"/>
        <dbReference type="EC" id="3.4.13.22"/>
    </reaction>
</comment>
<evidence type="ECO:0000256" key="1">
    <source>
        <dbReference type="ARBA" id="ARBA00001362"/>
    </source>
</evidence>
<evidence type="ECO:0000313" key="11">
    <source>
        <dbReference type="EMBL" id="HEF27479.1"/>
    </source>
</evidence>
<keyword evidence="6 9" id="KW-0224">Dipeptidase</keyword>
<dbReference type="GO" id="GO:0160237">
    <property type="term" value="F:D-Ala-D-Ala dipeptidase activity"/>
    <property type="evidence" value="ECO:0007669"/>
    <property type="project" value="UniProtKB-EC"/>
</dbReference>
<dbReference type="InterPro" id="IPR009045">
    <property type="entry name" value="Zn_M74/Hedgehog-like"/>
</dbReference>
<feature type="active site" description="Proton donor/acceptor" evidence="9">
    <location>
        <position position="171"/>
    </location>
</feature>
<keyword evidence="5 9" id="KW-0862">Zinc</keyword>
<dbReference type="CDD" id="cd14840">
    <property type="entry name" value="D-Ala-D-Ala_dipeptidase_Aad"/>
    <property type="match status" value="1"/>
</dbReference>
<feature type="binding site" evidence="9">
    <location>
        <position position="114"/>
    </location>
    <ligand>
        <name>Zn(2+)</name>
        <dbReference type="ChEBI" id="CHEBI:29105"/>
        <note>catalytic</note>
    </ligand>
</feature>
<comment type="caution">
    <text evidence="11">The sequence shown here is derived from an EMBL/GenBank/DDBJ whole genome shotgun (WGS) entry which is preliminary data.</text>
</comment>
<dbReference type="InterPro" id="IPR000755">
    <property type="entry name" value="A_A_dipeptidase"/>
</dbReference>
<dbReference type="PANTHER" id="PTHR43126:SF1">
    <property type="entry name" value="D-ALANYL-D-ALANINE DIPEPTIDASE"/>
    <property type="match status" value="1"/>
</dbReference>
<dbReference type="AlphaFoldDB" id="A0A7C1XG06"/>
<dbReference type="HAMAP" id="MF_01924">
    <property type="entry name" value="A_A_dipeptidase"/>
    <property type="match status" value="1"/>
</dbReference>
<feature type="binding site" evidence="9">
    <location>
        <position position="107"/>
    </location>
    <ligand>
        <name>Zn(2+)</name>
        <dbReference type="ChEBI" id="CHEBI:29105"/>
        <note>catalytic</note>
    </ligand>
</feature>
<keyword evidence="3 9" id="KW-0479">Metal-binding</keyword>
<evidence type="ECO:0000256" key="9">
    <source>
        <dbReference type="HAMAP-Rule" id="MF_01924"/>
    </source>
</evidence>
<comment type="function">
    <text evidence="9 10">Catalyzes hydrolysis of the D-alanyl-D-alanine dipeptide.</text>
</comment>
<evidence type="ECO:0000256" key="10">
    <source>
        <dbReference type="PIRNR" id="PIRNR026671"/>
    </source>
</evidence>
<gene>
    <name evidence="9" type="primary">ddpX</name>
    <name evidence="11" type="ORF">ENP23_17135</name>
</gene>
<dbReference type="Gene3D" id="3.30.1380.10">
    <property type="match status" value="1"/>
</dbReference>
<dbReference type="GO" id="GO:0008270">
    <property type="term" value="F:zinc ion binding"/>
    <property type="evidence" value="ECO:0007669"/>
    <property type="project" value="UniProtKB-UniRule"/>
</dbReference>
<reference evidence="11" key="1">
    <citation type="journal article" date="2020" name="mSystems">
        <title>Genome- and Community-Level Interaction Insights into Carbon Utilization and Element Cycling Functions of Hydrothermarchaeota in Hydrothermal Sediment.</title>
        <authorList>
            <person name="Zhou Z."/>
            <person name="Liu Y."/>
            <person name="Xu W."/>
            <person name="Pan J."/>
            <person name="Luo Z.H."/>
            <person name="Li M."/>
        </authorList>
    </citation>
    <scope>NUCLEOTIDE SEQUENCE [LARGE SCALE GENOMIC DNA]</scope>
    <source>
        <strain evidence="11">SpSt-200</strain>
    </source>
</reference>
<keyword evidence="2 9" id="KW-0645">Protease</keyword>
<dbReference type="SUPFAM" id="SSF55166">
    <property type="entry name" value="Hedgehog/DD-peptidase"/>
    <property type="match status" value="1"/>
</dbReference>
<dbReference type="GO" id="GO:0008237">
    <property type="term" value="F:metallopeptidase activity"/>
    <property type="evidence" value="ECO:0007669"/>
    <property type="project" value="UniProtKB-KW"/>
</dbReference>
<keyword evidence="4 9" id="KW-0378">Hydrolase</keyword>
<evidence type="ECO:0000256" key="4">
    <source>
        <dbReference type="ARBA" id="ARBA00022801"/>
    </source>
</evidence>
<protein>
    <recommendedName>
        <fullName evidence="9 10">D-alanyl-D-alanine dipeptidase</fullName>
        <shortName evidence="9 10">D-Ala-D-Ala dipeptidase</shortName>
        <ecNumber evidence="9 10">3.4.13.22</ecNumber>
    </recommendedName>
</protein>
<evidence type="ECO:0000256" key="6">
    <source>
        <dbReference type="ARBA" id="ARBA00022997"/>
    </source>
</evidence>
<dbReference type="NCBIfam" id="NF007557">
    <property type="entry name" value="PRK10178.1"/>
    <property type="match status" value="1"/>
</dbReference>
<evidence type="ECO:0000256" key="7">
    <source>
        <dbReference type="ARBA" id="ARBA00023049"/>
    </source>
</evidence>
<name>A0A7C1XG06_9PSED</name>
<evidence type="ECO:0000256" key="3">
    <source>
        <dbReference type="ARBA" id="ARBA00022723"/>
    </source>
</evidence>
<dbReference type="PANTHER" id="PTHR43126">
    <property type="entry name" value="D-ALANYL-D-ALANINE DIPEPTIDASE"/>
    <property type="match status" value="1"/>
</dbReference>
<comment type="cofactor">
    <cofactor evidence="9">
        <name>Zn(2+)</name>
        <dbReference type="ChEBI" id="CHEBI:29105"/>
    </cofactor>
    <text evidence="9">Binds 1 zinc ion per subunit.</text>
</comment>
<feature type="binding site" evidence="9">
    <location>
        <position position="174"/>
    </location>
    <ligand>
        <name>Zn(2+)</name>
        <dbReference type="ChEBI" id="CHEBI:29105"/>
        <note>catalytic</note>
    </ligand>
</feature>